<feature type="signal peptide" evidence="2">
    <location>
        <begin position="1"/>
        <end position="21"/>
    </location>
</feature>
<dbReference type="OrthoDB" id="763969at2"/>
<accession>A0A327QYZ9</accession>
<keyword evidence="4" id="KW-1185">Reference proteome</keyword>
<keyword evidence="1" id="KW-0812">Transmembrane</keyword>
<comment type="caution">
    <text evidence="3">The sequence shown here is derived from an EMBL/GenBank/DDBJ whole genome shotgun (WGS) entry which is preliminary data.</text>
</comment>
<dbReference type="RefSeq" id="WP_111596782.1">
    <property type="nucleotide sequence ID" value="NZ_QLLL01000002.1"/>
</dbReference>
<gene>
    <name evidence="3" type="ORF">LX64_01307</name>
</gene>
<evidence type="ECO:0000313" key="4">
    <source>
        <dbReference type="Proteomes" id="UP000249547"/>
    </source>
</evidence>
<dbReference type="AlphaFoldDB" id="A0A327QYZ9"/>
<organism evidence="3 4">
    <name type="scientific">Chitinophaga skermanii</name>
    <dbReference type="NCBI Taxonomy" id="331697"/>
    <lineage>
        <taxon>Bacteria</taxon>
        <taxon>Pseudomonadati</taxon>
        <taxon>Bacteroidota</taxon>
        <taxon>Chitinophagia</taxon>
        <taxon>Chitinophagales</taxon>
        <taxon>Chitinophagaceae</taxon>
        <taxon>Chitinophaga</taxon>
    </lineage>
</organism>
<keyword evidence="1" id="KW-1133">Transmembrane helix</keyword>
<reference evidence="3 4" key="1">
    <citation type="submission" date="2018-06" db="EMBL/GenBank/DDBJ databases">
        <title>Genomic Encyclopedia of Archaeal and Bacterial Type Strains, Phase II (KMG-II): from individual species to whole genera.</title>
        <authorList>
            <person name="Goeker M."/>
        </authorList>
    </citation>
    <scope>NUCLEOTIDE SEQUENCE [LARGE SCALE GENOMIC DNA]</scope>
    <source>
        <strain evidence="3 4">DSM 23857</strain>
    </source>
</reference>
<evidence type="ECO:0008006" key="5">
    <source>
        <dbReference type="Google" id="ProtNLM"/>
    </source>
</evidence>
<proteinExistence type="predicted"/>
<keyword evidence="2" id="KW-0732">Signal</keyword>
<feature type="transmembrane region" description="Helical" evidence="1">
    <location>
        <begin position="121"/>
        <end position="149"/>
    </location>
</feature>
<dbReference type="Proteomes" id="UP000249547">
    <property type="component" value="Unassembled WGS sequence"/>
</dbReference>
<evidence type="ECO:0000256" key="1">
    <source>
        <dbReference type="SAM" id="Phobius"/>
    </source>
</evidence>
<feature type="transmembrane region" description="Helical" evidence="1">
    <location>
        <begin position="161"/>
        <end position="178"/>
    </location>
</feature>
<dbReference type="EMBL" id="QLLL01000002">
    <property type="protein sequence ID" value="RAJ08653.1"/>
    <property type="molecule type" value="Genomic_DNA"/>
</dbReference>
<evidence type="ECO:0000313" key="3">
    <source>
        <dbReference type="EMBL" id="RAJ08653.1"/>
    </source>
</evidence>
<protein>
    <recommendedName>
        <fullName evidence="5">PepSY-associated transmembrane protein</fullName>
    </recommendedName>
</protein>
<sequence>MLFPRYLLFLLLSFTAITSYAGGLSAWSEKTPFNHIIEHDGTAGGWVSLYLDTTTVNFKNFYFYKTYLIAYDDSLQYIINEKTSTVQQFHNETAWKAALKEQSLEPIWKREYNSNYGTDKLAVIFFLIFVPFPLLLPIFWLVCIVSLALPSRKMWVFRKHFSWVYPAVILWALLSDWVPQSF</sequence>
<name>A0A327QYZ9_9BACT</name>
<keyword evidence="1" id="KW-0472">Membrane</keyword>
<feature type="chain" id="PRO_5016398053" description="PepSY-associated transmembrane protein" evidence="2">
    <location>
        <begin position="22"/>
        <end position="182"/>
    </location>
</feature>
<evidence type="ECO:0000256" key="2">
    <source>
        <dbReference type="SAM" id="SignalP"/>
    </source>
</evidence>